<accession>A0A9N9KU49</accession>
<feature type="region of interest" description="Disordered" evidence="6">
    <location>
        <begin position="369"/>
        <end position="390"/>
    </location>
</feature>
<dbReference type="GO" id="GO:0022857">
    <property type="term" value="F:transmembrane transporter activity"/>
    <property type="evidence" value="ECO:0007669"/>
    <property type="project" value="InterPro"/>
</dbReference>
<dbReference type="PANTHER" id="PTHR31082">
    <property type="entry name" value="PHEROMONE-REGULATED MEMBRANE PROTEIN 10"/>
    <property type="match status" value="1"/>
</dbReference>
<protein>
    <recommendedName>
        <fullName evidence="12">DUF1212-domain-containing protein</fullName>
    </recommendedName>
</protein>
<feature type="compositionally biased region" description="Polar residues" evidence="6">
    <location>
        <begin position="169"/>
        <end position="179"/>
    </location>
</feature>
<feature type="region of interest" description="Disordered" evidence="6">
    <location>
        <begin position="166"/>
        <end position="194"/>
    </location>
</feature>
<proteinExistence type="inferred from homology"/>
<dbReference type="Pfam" id="PF06738">
    <property type="entry name" value="ThrE"/>
    <property type="match status" value="1"/>
</dbReference>
<sequence length="868" mass="93771">MSSDYLTASEAGSHQRGYSEVSGGSADSSASQSRPSSPSGIPQRKNTGRGRVRFNATSEANDLANQRSSVPLRDRSQSPEEAISPTKPSKASAVHPRNGSAIGIVRHSPQKERNNPIDHNGSTPVVKPRPSVLRNSSYNADPDDVDEVNEKAFSALAAQERAQRIASLVGSNSAPTSRRGSFDDDDDDDDHDLPVRHNAYPVRIDDIPLMNMKPINTYDGQAIEEDDPVPETSAHISSSSEAHKLVRAHTTKMRGELLKEQLPVLPSGNVTPNDEQFLSENYVPRPEEYRGGVLSSLLKLYNPAQGRQTPSRRNSMDTDTGTGTNTPMGSSGMNTPSKKSAKWYKAKNQSQDTLAGLIEASAILGAQGGGAIPDSKRGKPKRPGMGARKTSGKIMEKFKPRLEDEIRVTIHIAEILCRQKYLVQLCKALMIYGAPTHRLEEYIKMSARVLEISLQSLYIPGCMILSFDDPATHTTDVKLVKAAHAVDLGKLKETHEIYKEVVHDVIGVEEATQRLEEIMRSKRKHNAWLLVFVYGIASATVGPFAFQSRWIDLPIAFLLGSLLGFLQLIVAPTSDLYSNVFEITAAVVTSFLSRAFGSIRGGNLFCFSALAQSSIALILPGYMVLCGSLELQSKSMVAGAVRMVYAIIYSLFLGFGITIGSAFYGIIDPNASSATTCSNQMNDYVKWAFVPLFTLSLCVINQAKWKQTPAMLFISFAGYIVNFYSAKKFPSSAQISNTFGALAVGVLGNLYSRVRHGVAAAAILPAIFVQVPSGLAAAGSLLAGISSADQITNTTSYRNGTAKFNGTTNGNVLGQISITQSGGDNLNNIVYNVGYSMIQVAIGITVGLFLSALIVYPFGKKRSGLFSF</sequence>
<feature type="domain" description="Threonine/Serine exporter ThrE" evidence="9">
    <location>
        <begin position="688"/>
        <end position="854"/>
    </location>
</feature>
<gene>
    <name evidence="10" type="ORF">HYFRA_00003313</name>
</gene>
<feature type="compositionally biased region" description="Polar residues" evidence="6">
    <location>
        <begin position="1"/>
        <end position="12"/>
    </location>
</feature>
<reference evidence="10" key="1">
    <citation type="submission" date="2021-07" db="EMBL/GenBank/DDBJ databases">
        <authorList>
            <person name="Durling M."/>
        </authorList>
    </citation>
    <scope>NUCLEOTIDE SEQUENCE</scope>
</reference>
<feature type="transmembrane region" description="Helical" evidence="7">
    <location>
        <begin position="602"/>
        <end position="625"/>
    </location>
</feature>
<feature type="transmembrane region" description="Helical" evidence="7">
    <location>
        <begin position="646"/>
        <end position="667"/>
    </location>
</feature>
<evidence type="ECO:0000313" key="11">
    <source>
        <dbReference type="Proteomes" id="UP000696280"/>
    </source>
</evidence>
<evidence type="ECO:0000256" key="2">
    <source>
        <dbReference type="ARBA" id="ARBA00022692"/>
    </source>
</evidence>
<evidence type="ECO:0000256" key="6">
    <source>
        <dbReference type="SAM" id="MobiDB-lite"/>
    </source>
</evidence>
<keyword evidence="11" id="KW-1185">Reference proteome</keyword>
<keyword evidence="3 7" id="KW-1133">Transmembrane helix</keyword>
<feature type="region of interest" description="Disordered" evidence="6">
    <location>
        <begin position="304"/>
        <end position="346"/>
    </location>
</feature>
<comment type="subcellular location">
    <subcellularLocation>
        <location evidence="1">Membrane</location>
        <topology evidence="1">Multi-pass membrane protein</topology>
    </subcellularLocation>
</comment>
<feature type="transmembrane region" description="Helical" evidence="7">
    <location>
        <begin position="551"/>
        <end position="569"/>
    </location>
</feature>
<evidence type="ECO:0000259" key="9">
    <source>
        <dbReference type="Pfam" id="PF12821"/>
    </source>
</evidence>
<evidence type="ECO:0008006" key="12">
    <source>
        <dbReference type="Google" id="ProtNLM"/>
    </source>
</evidence>
<dbReference type="InterPro" id="IPR010619">
    <property type="entry name" value="ThrE-like_N"/>
</dbReference>
<feature type="transmembrane region" description="Helical" evidence="7">
    <location>
        <begin position="687"/>
        <end position="703"/>
    </location>
</feature>
<evidence type="ECO:0000256" key="1">
    <source>
        <dbReference type="ARBA" id="ARBA00004141"/>
    </source>
</evidence>
<dbReference type="OrthoDB" id="413008at2759"/>
<keyword evidence="4 7" id="KW-0472">Membrane</keyword>
<feature type="compositionally biased region" description="Polar residues" evidence="6">
    <location>
        <begin position="305"/>
        <end position="338"/>
    </location>
</feature>
<comment type="caution">
    <text evidence="10">The sequence shown here is derived from an EMBL/GenBank/DDBJ whole genome shotgun (WGS) entry which is preliminary data.</text>
</comment>
<dbReference type="EMBL" id="CAJVRL010000049">
    <property type="protein sequence ID" value="CAG8953116.1"/>
    <property type="molecule type" value="Genomic_DNA"/>
</dbReference>
<name>A0A9N9KU49_9HELO</name>
<evidence type="ECO:0000256" key="7">
    <source>
        <dbReference type="SAM" id="Phobius"/>
    </source>
</evidence>
<evidence type="ECO:0000313" key="10">
    <source>
        <dbReference type="EMBL" id="CAG8953116.1"/>
    </source>
</evidence>
<comment type="similarity">
    <text evidence="5">Belongs to the ThrE exporter (TC 2.A.79) family.</text>
</comment>
<evidence type="ECO:0000259" key="8">
    <source>
        <dbReference type="Pfam" id="PF06738"/>
    </source>
</evidence>
<dbReference type="Pfam" id="PF12821">
    <property type="entry name" value="ThrE_2"/>
    <property type="match status" value="1"/>
</dbReference>
<feature type="transmembrane region" description="Helical" evidence="7">
    <location>
        <begin position="576"/>
        <end position="596"/>
    </location>
</feature>
<evidence type="ECO:0000256" key="4">
    <source>
        <dbReference type="ARBA" id="ARBA00023136"/>
    </source>
</evidence>
<dbReference type="InterPro" id="IPR024528">
    <property type="entry name" value="ThrE_2"/>
</dbReference>
<dbReference type="AlphaFoldDB" id="A0A9N9KU49"/>
<dbReference type="Proteomes" id="UP000696280">
    <property type="component" value="Unassembled WGS sequence"/>
</dbReference>
<evidence type="ECO:0000256" key="5">
    <source>
        <dbReference type="ARBA" id="ARBA00034125"/>
    </source>
</evidence>
<feature type="domain" description="Threonine/serine exporter-like N-terminal" evidence="8">
    <location>
        <begin position="421"/>
        <end position="663"/>
    </location>
</feature>
<feature type="transmembrane region" description="Helical" evidence="7">
    <location>
        <begin position="527"/>
        <end position="545"/>
    </location>
</feature>
<feature type="region of interest" description="Disordered" evidence="6">
    <location>
        <begin position="1"/>
        <end position="145"/>
    </location>
</feature>
<feature type="transmembrane region" description="Helical" evidence="7">
    <location>
        <begin position="837"/>
        <end position="858"/>
    </location>
</feature>
<feature type="transmembrane region" description="Helical" evidence="7">
    <location>
        <begin position="732"/>
        <end position="751"/>
    </location>
</feature>
<feature type="compositionally biased region" description="Low complexity" evidence="6">
    <location>
        <begin position="22"/>
        <end position="44"/>
    </location>
</feature>
<dbReference type="InterPro" id="IPR051361">
    <property type="entry name" value="ThrE/Ser_Exporter"/>
</dbReference>
<dbReference type="PANTHER" id="PTHR31082:SF4">
    <property type="entry name" value="PHEROMONE-REGULATED MEMBRANE PROTEIN 10"/>
    <property type="match status" value="1"/>
</dbReference>
<evidence type="ECO:0000256" key="3">
    <source>
        <dbReference type="ARBA" id="ARBA00022989"/>
    </source>
</evidence>
<feature type="compositionally biased region" description="Polar residues" evidence="6">
    <location>
        <begin position="55"/>
        <end position="69"/>
    </location>
</feature>
<keyword evidence="2 7" id="KW-0812">Transmembrane</keyword>
<organism evidence="10 11">
    <name type="scientific">Hymenoscyphus fraxineus</name>
    <dbReference type="NCBI Taxonomy" id="746836"/>
    <lineage>
        <taxon>Eukaryota</taxon>
        <taxon>Fungi</taxon>
        <taxon>Dikarya</taxon>
        <taxon>Ascomycota</taxon>
        <taxon>Pezizomycotina</taxon>
        <taxon>Leotiomycetes</taxon>
        <taxon>Helotiales</taxon>
        <taxon>Helotiaceae</taxon>
        <taxon>Hymenoscyphus</taxon>
    </lineage>
</organism>
<feature type="transmembrane region" description="Helical" evidence="7">
    <location>
        <begin position="758"/>
        <end position="785"/>
    </location>
</feature>